<dbReference type="InterPro" id="IPR015269">
    <property type="entry name" value="UPF0029_Impact_C"/>
</dbReference>
<dbReference type="EMBL" id="CP016282">
    <property type="protein sequence ID" value="ANP71832.1"/>
    <property type="molecule type" value="Genomic_DNA"/>
</dbReference>
<dbReference type="Gene3D" id="3.30.230.30">
    <property type="entry name" value="Impact, N-terminal domain"/>
    <property type="match status" value="1"/>
</dbReference>
<dbReference type="InterPro" id="IPR035647">
    <property type="entry name" value="EFG_III/V"/>
</dbReference>
<dbReference type="InterPro" id="IPR036956">
    <property type="entry name" value="Impact_N_sf"/>
</dbReference>
<evidence type="ECO:0000259" key="4">
    <source>
        <dbReference type="Pfam" id="PF09186"/>
    </source>
</evidence>
<dbReference type="STRING" id="670052.PA27867_0865"/>
<feature type="domain" description="UPF0029" evidence="4">
    <location>
        <begin position="150"/>
        <end position="186"/>
    </location>
</feature>
<evidence type="ECO:0000313" key="5">
    <source>
        <dbReference type="EMBL" id="ANP71832.1"/>
    </source>
</evidence>
<dbReference type="PATRIC" id="fig|670052.7.peg.895"/>
<dbReference type="Pfam" id="PF09186">
    <property type="entry name" value="DUF1949"/>
    <property type="match status" value="1"/>
</dbReference>
<feature type="domain" description="Impact N-terminal" evidence="3">
    <location>
        <begin position="21"/>
        <end position="126"/>
    </location>
</feature>
<dbReference type="Pfam" id="PF01205">
    <property type="entry name" value="Impact_N"/>
    <property type="match status" value="1"/>
</dbReference>
<dbReference type="OrthoDB" id="9813771at2"/>
<evidence type="ECO:0000256" key="2">
    <source>
        <dbReference type="SAM" id="MobiDB-lite"/>
    </source>
</evidence>
<dbReference type="InterPro" id="IPR020569">
    <property type="entry name" value="UPF0029_Impact_CS"/>
</dbReference>
<dbReference type="RefSeq" id="WP_066593832.1">
    <property type="nucleotide sequence ID" value="NZ_CP016282.1"/>
</dbReference>
<name>A0A1B1BGZ6_9MICO</name>
<evidence type="ECO:0008006" key="7">
    <source>
        <dbReference type="Google" id="ProtNLM"/>
    </source>
</evidence>
<proteinExistence type="inferred from homology"/>
<organism evidence="5 6">
    <name type="scientific">Cryobacterium arcticum</name>
    <dbReference type="NCBI Taxonomy" id="670052"/>
    <lineage>
        <taxon>Bacteria</taxon>
        <taxon>Bacillati</taxon>
        <taxon>Actinomycetota</taxon>
        <taxon>Actinomycetes</taxon>
        <taxon>Micrococcales</taxon>
        <taxon>Microbacteriaceae</taxon>
        <taxon>Cryobacterium</taxon>
    </lineage>
</organism>
<sequence length="221" mass="23523">MPDLTLRGGVGSRVSAEIDVKRSRFLCRIVRVDTEDAARAAIDAARVEHWGARHHCSAFMVGPSGTPDQVRRSNDDGEPSGTAGRPMLEALAGRGLVDCVAVVTRYFGGTLLGAGGLVRAYSDAVLTTIDLAESRGLLVARERRELFRLALSHADAGRIEAELRQRGVLILGTTYGENAVLSIAGDDAEKLGAIVAQVTAGATELEAIGHEWVDVERESHP</sequence>
<dbReference type="SUPFAM" id="SSF54211">
    <property type="entry name" value="Ribosomal protein S5 domain 2-like"/>
    <property type="match status" value="1"/>
</dbReference>
<dbReference type="InterPro" id="IPR020568">
    <property type="entry name" value="Ribosomal_Su5_D2-typ_SF"/>
</dbReference>
<reference evidence="5 6" key="1">
    <citation type="submission" date="2016-06" db="EMBL/GenBank/DDBJ databases">
        <title>Genome sequencing of Cryobacterium arcticum PAMC 27867.</title>
        <authorList>
            <person name="Lee J."/>
            <person name="Kim O.-S."/>
        </authorList>
    </citation>
    <scope>NUCLEOTIDE SEQUENCE [LARGE SCALE GENOMIC DNA]</scope>
    <source>
        <strain evidence="5 6">PAMC 27867</strain>
    </source>
</reference>
<dbReference type="GO" id="GO:0005737">
    <property type="term" value="C:cytoplasm"/>
    <property type="evidence" value="ECO:0007669"/>
    <property type="project" value="TreeGrafter"/>
</dbReference>
<evidence type="ECO:0000259" key="3">
    <source>
        <dbReference type="Pfam" id="PF01205"/>
    </source>
</evidence>
<feature type="region of interest" description="Disordered" evidence="2">
    <location>
        <begin position="62"/>
        <end position="84"/>
    </location>
</feature>
<dbReference type="PROSITE" id="PS00910">
    <property type="entry name" value="UPF0029"/>
    <property type="match status" value="1"/>
</dbReference>
<dbReference type="PANTHER" id="PTHR16301:SF20">
    <property type="entry name" value="IMPACT FAMILY MEMBER YIGZ"/>
    <property type="match status" value="1"/>
</dbReference>
<dbReference type="AlphaFoldDB" id="A0A1B1BGZ6"/>
<dbReference type="KEGG" id="cart:PA27867_0865"/>
<evidence type="ECO:0000256" key="1">
    <source>
        <dbReference type="ARBA" id="ARBA00007665"/>
    </source>
</evidence>
<keyword evidence="6" id="KW-1185">Reference proteome</keyword>
<accession>A0A1B1BGZ6</accession>
<comment type="similarity">
    <text evidence="1">Belongs to the IMPACT family.</text>
</comment>
<dbReference type="PANTHER" id="PTHR16301">
    <property type="entry name" value="IMPACT-RELATED"/>
    <property type="match status" value="1"/>
</dbReference>
<protein>
    <recommendedName>
        <fullName evidence="7">DUF1949 domain-containing protein</fullName>
    </recommendedName>
</protein>
<dbReference type="SUPFAM" id="SSF54980">
    <property type="entry name" value="EF-G C-terminal domain-like"/>
    <property type="match status" value="1"/>
</dbReference>
<dbReference type="InterPro" id="IPR023582">
    <property type="entry name" value="Impact"/>
</dbReference>
<evidence type="ECO:0000313" key="6">
    <source>
        <dbReference type="Proteomes" id="UP000092582"/>
    </source>
</evidence>
<dbReference type="GO" id="GO:0006446">
    <property type="term" value="P:regulation of translational initiation"/>
    <property type="evidence" value="ECO:0007669"/>
    <property type="project" value="TreeGrafter"/>
</dbReference>
<dbReference type="Proteomes" id="UP000092582">
    <property type="component" value="Chromosome 1"/>
</dbReference>
<gene>
    <name evidence="5" type="ORF">PA27867_0865</name>
</gene>
<dbReference type="InterPro" id="IPR001498">
    <property type="entry name" value="Impact_N"/>
</dbReference>